<name>A0A2T0T0T3_9BACT</name>
<organism evidence="1 2">
    <name type="scientific">Spirosoma oryzae</name>
    <dbReference type="NCBI Taxonomy" id="1469603"/>
    <lineage>
        <taxon>Bacteria</taxon>
        <taxon>Pseudomonadati</taxon>
        <taxon>Bacteroidota</taxon>
        <taxon>Cytophagia</taxon>
        <taxon>Cytophagales</taxon>
        <taxon>Cytophagaceae</taxon>
        <taxon>Spirosoma</taxon>
    </lineage>
</organism>
<dbReference type="RefSeq" id="WP_170108688.1">
    <property type="nucleotide sequence ID" value="NZ_PVTE01000008.1"/>
</dbReference>
<proteinExistence type="predicted"/>
<reference evidence="1 2" key="1">
    <citation type="submission" date="2018-03" db="EMBL/GenBank/DDBJ databases">
        <title>Genomic Encyclopedia of Archaeal and Bacterial Type Strains, Phase II (KMG-II): from individual species to whole genera.</title>
        <authorList>
            <person name="Goeker M."/>
        </authorList>
    </citation>
    <scope>NUCLEOTIDE SEQUENCE [LARGE SCALE GENOMIC DNA]</scope>
    <source>
        <strain evidence="1 2">DSM 28354</strain>
    </source>
</reference>
<evidence type="ECO:0000313" key="1">
    <source>
        <dbReference type="EMBL" id="PRY39270.1"/>
    </source>
</evidence>
<evidence type="ECO:0000313" key="2">
    <source>
        <dbReference type="Proteomes" id="UP000238375"/>
    </source>
</evidence>
<dbReference type="EMBL" id="PVTE01000008">
    <property type="protein sequence ID" value="PRY39270.1"/>
    <property type="molecule type" value="Genomic_DNA"/>
</dbReference>
<sequence length="53" mass="5964">MHTDIQEISQTEAADITGGNWFIQLAARLADTLCDLSDDFEANGSNRPYQQYE</sequence>
<comment type="caution">
    <text evidence="1">The sequence shown here is derived from an EMBL/GenBank/DDBJ whole genome shotgun (WGS) entry which is preliminary data.</text>
</comment>
<dbReference type="AlphaFoldDB" id="A0A2T0T0T3"/>
<dbReference type="Proteomes" id="UP000238375">
    <property type="component" value="Unassembled WGS sequence"/>
</dbReference>
<accession>A0A2T0T0T3</accession>
<gene>
    <name evidence="1" type="ORF">CLV58_108160</name>
</gene>
<protein>
    <submittedName>
        <fullName evidence="1">Uncharacterized protein</fullName>
    </submittedName>
</protein>
<keyword evidence="2" id="KW-1185">Reference proteome</keyword>